<proteinExistence type="inferred from homology"/>
<keyword evidence="2 8" id="KW-0479">Metal-binding</keyword>
<dbReference type="PROSITE" id="PS51705">
    <property type="entry name" value="G_HFLX"/>
    <property type="match status" value="1"/>
</dbReference>
<dbReference type="AlphaFoldDB" id="A0A833L0E5"/>
<dbReference type="HAMAP" id="MF_00900">
    <property type="entry name" value="GTPase_HflX"/>
    <property type="match status" value="1"/>
</dbReference>
<evidence type="ECO:0000313" key="11">
    <source>
        <dbReference type="EMBL" id="KAF0133707.1"/>
    </source>
</evidence>
<keyword evidence="9" id="KW-0175">Coiled coil</keyword>
<evidence type="ECO:0000256" key="7">
    <source>
        <dbReference type="PIRSR" id="PIRSR006809-1"/>
    </source>
</evidence>
<protein>
    <recommendedName>
        <fullName evidence="6">GTPase HflX</fullName>
    </recommendedName>
    <alternativeName>
        <fullName evidence="6">GTP-binding protein HflX</fullName>
    </alternativeName>
</protein>
<keyword evidence="4 8" id="KW-0460">Magnesium</keyword>
<dbReference type="Gene3D" id="3.40.50.300">
    <property type="entry name" value="P-loop containing nucleotide triphosphate hydrolases"/>
    <property type="match status" value="1"/>
</dbReference>
<keyword evidence="3 6" id="KW-0547">Nucleotide-binding</keyword>
<dbReference type="Pfam" id="PF01926">
    <property type="entry name" value="MMR_HSR1"/>
    <property type="match status" value="1"/>
</dbReference>
<dbReference type="InterPro" id="IPR025121">
    <property type="entry name" value="GTPase_HflX_N"/>
</dbReference>
<dbReference type="Gene3D" id="3.40.50.11060">
    <property type="entry name" value="GTPase HflX, N-terminal domain"/>
    <property type="match status" value="1"/>
</dbReference>
<evidence type="ECO:0000256" key="8">
    <source>
        <dbReference type="PIRSR" id="PIRSR006809-2"/>
    </source>
</evidence>
<dbReference type="GO" id="GO:0043022">
    <property type="term" value="F:ribosome binding"/>
    <property type="evidence" value="ECO:0007669"/>
    <property type="project" value="TreeGrafter"/>
</dbReference>
<comment type="similarity">
    <text evidence="6">Belongs to the TRAFAC class OBG-HflX-like GTPase superfamily. HflX GTPase family.</text>
</comment>
<feature type="binding site" evidence="8">
    <location>
        <position position="209"/>
    </location>
    <ligand>
        <name>Mg(2+)</name>
        <dbReference type="ChEBI" id="CHEBI:18420"/>
    </ligand>
</feature>
<dbReference type="PANTHER" id="PTHR10229">
    <property type="entry name" value="GTP-BINDING PROTEIN HFLX"/>
    <property type="match status" value="1"/>
</dbReference>
<dbReference type="GO" id="GO:0005525">
    <property type="term" value="F:GTP binding"/>
    <property type="evidence" value="ECO:0007669"/>
    <property type="project" value="UniProtKB-UniRule"/>
</dbReference>
<keyword evidence="1 6" id="KW-0963">Cytoplasm</keyword>
<dbReference type="FunFam" id="3.40.50.11060:FF:000001">
    <property type="entry name" value="GTPase HflX"/>
    <property type="match status" value="1"/>
</dbReference>
<comment type="subunit">
    <text evidence="6">Monomer. Associates with the 50S ribosomal subunit.</text>
</comment>
<name>A0A833L0E5_UNCSA</name>
<feature type="binding site" evidence="7">
    <location>
        <begin position="202"/>
        <end position="209"/>
    </location>
    <ligand>
        <name>GTP</name>
        <dbReference type="ChEBI" id="CHEBI:37565"/>
    </ligand>
</feature>
<evidence type="ECO:0000256" key="1">
    <source>
        <dbReference type="ARBA" id="ARBA00022490"/>
    </source>
</evidence>
<feature type="binding site" evidence="7">
    <location>
        <begin position="315"/>
        <end position="318"/>
    </location>
    <ligand>
        <name>GTP</name>
        <dbReference type="ChEBI" id="CHEBI:37565"/>
    </ligand>
</feature>
<dbReference type="PRINTS" id="PR00326">
    <property type="entry name" value="GTP1OBG"/>
</dbReference>
<dbReference type="PANTHER" id="PTHR10229:SF0">
    <property type="entry name" value="GTP-BINDING PROTEIN 6-RELATED"/>
    <property type="match status" value="1"/>
</dbReference>
<keyword evidence="5 6" id="KW-0342">GTP-binding</keyword>
<dbReference type="Gene3D" id="6.10.250.2860">
    <property type="match status" value="1"/>
</dbReference>
<dbReference type="GO" id="GO:0005737">
    <property type="term" value="C:cytoplasm"/>
    <property type="evidence" value="ECO:0007669"/>
    <property type="project" value="UniProtKB-SubCell"/>
</dbReference>
<dbReference type="InterPro" id="IPR042108">
    <property type="entry name" value="GTPase_HflX_N_sf"/>
</dbReference>
<comment type="subcellular location">
    <subcellularLocation>
        <location evidence="6">Cytoplasm</location>
    </subcellularLocation>
    <text evidence="6">May associate with membranes.</text>
</comment>
<evidence type="ECO:0000259" key="10">
    <source>
        <dbReference type="PROSITE" id="PS51705"/>
    </source>
</evidence>
<evidence type="ECO:0000256" key="2">
    <source>
        <dbReference type="ARBA" id="ARBA00022723"/>
    </source>
</evidence>
<comment type="caution">
    <text evidence="11">The sequence shown here is derived from an EMBL/GenBank/DDBJ whole genome shotgun (WGS) entry which is preliminary data.</text>
</comment>
<dbReference type="InterPro" id="IPR027417">
    <property type="entry name" value="P-loop_NTPase"/>
</dbReference>
<evidence type="ECO:0000256" key="3">
    <source>
        <dbReference type="ARBA" id="ARBA00022741"/>
    </source>
</evidence>
<evidence type="ECO:0000256" key="4">
    <source>
        <dbReference type="ARBA" id="ARBA00022842"/>
    </source>
</evidence>
<feature type="coiled-coil region" evidence="9">
    <location>
        <begin position="155"/>
        <end position="189"/>
    </location>
</feature>
<dbReference type="InterPro" id="IPR032305">
    <property type="entry name" value="GTP-bd_M"/>
</dbReference>
<evidence type="ECO:0000256" key="9">
    <source>
        <dbReference type="SAM" id="Coils"/>
    </source>
</evidence>
<dbReference type="InterPro" id="IPR006073">
    <property type="entry name" value="GTP-bd"/>
</dbReference>
<evidence type="ECO:0000256" key="5">
    <source>
        <dbReference type="ARBA" id="ARBA00023134"/>
    </source>
</evidence>
<dbReference type="PIRSF" id="PIRSF006809">
    <property type="entry name" value="GTP-binding_hflX_prd"/>
    <property type="match status" value="1"/>
</dbReference>
<feature type="binding site" evidence="7">
    <location>
        <begin position="227"/>
        <end position="231"/>
    </location>
    <ligand>
        <name>GTP</name>
        <dbReference type="ChEBI" id="CHEBI:37565"/>
    </ligand>
</feature>
<feature type="binding site" evidence="8">
    <location>
        <position position="229"/>
    </location>
    <ligand>
        <name>Mg(2+)</name>
        <dbReference type="ChEBI" id="CHEBI:18420"/>
    </ligand>
</feature>
<dbReference type="InterPro" id="IPR030394">
    <property type="entry name" value="G_HFLX_dom"/>
</dbReference>
<feature type="binding site" evidence="7">
    <location>
        <begin position="249"/>
        <end position="252"/>
    </location>
    <ligand>
        <name>GTP</name>
        <dbReference type="ChEBI" id="CHEBI:37565"/>
    </ligand>
</feature>
<dbReference type="GO" id="GO:0003924">
    <property type="term" value="F:GTPase activity"/>
    <property type="evidence" value="ECO:0007669"/>
    <property type="project" value="UniProtKB-UniRule"/>
</dbReference>
<feature type="domain" description="Hflx-type G" evidence="10">
    <location>
        <begin position="196"/>
        <end position="359"/>
    </location>
</feature>
<comment type="function">
    <text evidence="6">GTPase that associates with the 50S ribosomal subunit and may have a role during protein synthesis or ribosome biogenesis.</text>
</comment>
<reference evidence="11 12" key="1">
    <citation type="submission" date="2019-12" db="EMBL/GenBank/DDBJ databases">
        <authorList>
            <person name="Wolfe R."/>
            <person name="Danczak R."/>
            <person name="Wilkins M."/>
        </authorList>
    </citation>
    <scope>NUCLEOTIDE SEQUENCE [LARGE SCALE GENOMIC DNA]</scope>
    <source>
        <strain evidence="11">X2_MaxBin.013</strain>
    </source>
</reference>
<dbReference type="EMBL" id="WPAF01000020">
    <property type="protein sequence ID" value="KAF0133707.1"/>
    <property type="molecule type" value="Genomic_DNA"/>
</dbReference>
<feature type="binding site" evidence="7">
    <location>
        <begin position="337"/>
        <end position="339"/>
    </location>
    <ligand>
        <name>GTP</name>
        <dbReference type="ChEBI" id="CHEBI:37565"/>
    </ligand>
</feature>
<dbReference type="InterPro" id="IPR016496">
    <property type="entry name" value="GTPase_HflX"/>
</dbReference>
<dbReference type="Pfam" id="PF16360">
    <property type="entry name" value="GTP-bdg_M"/>
    <property type="match status" value="1"/>
</dbReference>
<dbReference type="NCBIfam" id="TIGR03156">
    <property type="entry name" value="GTP_HflX"/>
    <property type="match status" value="1"/>
</dbReference>
<dbReference type="CDD" id="cd01878">
    <property type="entry name" value="HflX"/>
    <property type="match status" value="1"/>
</dbReference>
<sequence length="359" mass="39884">MGQDEKAILVGVKIKGERTSLDESLEELKKLAITAGAQTVAILTQNKDTPDRKYFIGEGKLEELKSLCDETKANLIIFDHDISPSQIRNLEDDLNIKVINRTELILDIFAQHAHSREGKLQVELAQSEFLLSKLSGYGISLSRLGGGIGTRGPGETKLESDRRRARKNISQLKKELEKVSKNRKLLRENRRKSNIATGALIGYTNSGKSTLLNSLAKTNVLTEDKLFATLDPVTKRVYLPNGKVFLLTDTVGFIQNLPYQLVDAFHATLEEAIEADFLIHVVDSSSEYLESQISAVYEVLEGLKIITKPMLTVFNKIDIKMPSKDLLGKYSPSAAISAYKKEGFSDLTTSLEKQLSQLT</sequence>
<comment type="cofactor">
    <cofactor evidence="8">
        <name>Mg(2+)</name>
        <dbReference type="ChEBI" id="CHEBI:18420"/>
    </cofactor>
</comment>
<dbReference type="GO" id="GO:0046872">
    <property type="term" value="F:metal ion binding"/>
    <property type="evidence" value="ECO:0007669"/>
    <property type="project" value="UniProtKB-KW"/>
</dbReference>
<evidence type="ECO:0000256" key="6">
    <source>
        <dbReference type="HAMAP-Rule" id="MF_00900"/>
    </source>
</evidence>
<dbReference type="SUPFAM" id="SSF52540">
    <property type="entry name" value="P-loop containing nucleoside triphosphate hydrolases"/>
    <property type="match status" value="1"/>
</dbReference>
<accession>A0A833L0E5</accession>
<organism evidence="11 12">
    <name type="scientific">Candidatus Saganbacteria bacterium</name>
    <dbReference type="NCBI Taxonomy" id="2575572"/>
    <lineage>
        <taxon>Bacteria</taxon>
        <taxon>Bacillati</taxon>
        <taxon>Saganbacteria</taxon>
    </lineage>
</organism>
<gene>
    <name evidence="6" type="primary">hflX</name>
    <name evidence="11" type="ORF">FD145_1166</name>
</gene>
<evidence type="ECO:0000313" key="12">
    <source>
        <dbReference type="Proteomes" id="UP000488506"/>
    </source>
</evidence>
<dbReference type="Pfam" id="PF13167">
    <property type="entry name" value="GTP-bdg_N"/>
    <property type="match status" value="1"/>
</dbReference>
<dbReference type="Proteomes" id="UP000488506">
    <property type="component" value="Unassembled WGS sequence"/>
</dbReference>